<dbReference type="InterPro" id="IPR036278">
    <property type="entry name" value="Sialidase_sf"/>
</dbReference>
<keyword evidence="1" id="KW-0732">Signal</keyword>
<keyword evidence="3" id="KW-1185">Reference proteome</keyword>
<protein>
    <submittedName>
        <fullName evidence="2">WD40/YVTN/BNR-like repeat-containing protein</fullName>
    </submittedName>
</protein>
<feature type="chain" id="PRO_5046047971" evidence="1">
    <location>
        <begin position="23"/>
        <end position="341"/>
    </location>
</feature>
<evidence type="ECO:0000313" key="2">
    <source>
        <dbReference type="EMBL" id="MFD2733127.1"/>
    </source>
</evidence>
<organism evidence="2 3">
    <name type="scientific">Pedobacter alpinus</name>
    <dbReference type="NCBI Taxonomy" id="1590643"/>
    <lineage>
        <taxon>Bacteria</taxon>
        <taxon>Pseudomonadati</taxon>
        <taxon>Bacteroidota</taxon>
        <taxon>Sphingobacteriia</taxon>
        <taxon>Sphingobacteriales</taxon>
        <taxon>Sphingobacteriaceae</taxon>
        <taxon>Pedobacter</taxon>
    </lineage>
</organism>
<comment type="caution">
    <text evidence="2">The sequence shown here is derived from an EMBL/GenBank/DDBJ whole genome shotgun (WGS) entry which is preliminary data.</text>
</comment>
<dbReference type="SUPFAM" id="SSF50939">
    <property type="entry name" value="Sialidases"/>
    <property type="match status" value="1"/>
</dbReference>
<dbReference type="Proteomes" id="UP001597546">
    <property type="component" value="Unassembled WGS sequence"/>
</dbReference>
<feature type="signal peptide" evidence="1">
    <location>
        <begin position="1"/>
        <end position="22"/>
    </location>
</feature>
<accession>A0ABW5TWC1</accession>
<proteinExistence type="predicted"/>
<reference evidence="3" key="1">
    <citation type="journal article" date="2019" name="Int. J. Syst. Evol. Microbiol.">
        <title>The Global Catalogue of Microorganisms (GCM) 10K type strain sequencing project: providing services to taxonomists for standard genome sequencing and annotation.</title>
        <authorList>
            <consortium name="The Broad Institute Genomics Platform"/>
            <consortium name="The Broad Institute Genome Sequencing Center for Infectious Disease"/>
            <person name="Wu L."/>
            <person name="Ma J."/>
        </authorList>
    </citation>
    <scope>NUCLEOTIDE SEQUENCE [LARGE SCALE GENOMIC DNA]</scope>
    <source>
        <strain evidence="3">KCTC 42456</strain>
    </source>
</reference>
<dbReference type="EMBL" id="JBHULV010000052">
    <property type="protein sequence ID" value="MFD2733127.1"/>
    <property type="molecule type" value="Genomic_DNA"/>
</dbReference>
<evidence type="ECO:0000256" key="1">
    <source>
        <dbReference type="SAM" id="SignalP"/>
    </source>
</evidence>
<dbReference type="PANTHER" id="PTHR47199:SF2">
    <property type="entry name" value="PHOTOSYSTEM II STABILITY_ASSEMBLY FACTOR HCF136, CHLOROPLASTIC"/>
    <property type="match status" value="1"/>
</dbReference>
<name>A0ABW5TWC1_9SPHI</name>
<sequence>MNNIFKFFLINVALVFSLKAGAQSFKTVSLDSGKNTSIRGMSVLNNKVAWLSGSNGWVAKTIDGNTFIWMQVKGYEKIDFRDIEAFSAKVVIIVSAGSPAYILKTTDGGENWKKVYENTSPVIFLDGMEFLNKKEGFIFGDPIDGFMQLLATKNGGETWENISEKAAIMLQKGEAAFAASGTSIRSFKNKIYIATGGKVTNLYTSQNKGISWVKEQLPLIQGKASTGCFSLAISKQNVFAIGGDYLQDKQSDGNFAFRLNNEDDWRKSKSAPSGYKSCVAYFGDNKLLATGTSGTDISFDSGLNWLKIDNQSFDVCQKAEKGKLVLLAGSKGKVSKLVKLD</sequence>
<dbReference type="Gene3D" id="2.130.10.10">
    <property type="entry name" value="YVTN repeat-like/Quinoprotein amine dehydrogenase"/>
    <property type="match status" value="1"/>
</dbReference>
<gene>
    <name evidence="2" type="ORF">ACFSSE_15570</name>
</gene>
<dbReference type="PANTHER" id="PTHR47199">
    <property type="entry name" value="PHOTOSYSTEM II STABILITY/ASSEMBLY FACTOR HCF136, CHLOROPLASTIC"/>
    <property type="match status" value="1"/>
</dbReference>
<dbReference type="InterPro" id="IPR015943">
    <property type="entry name" value="WD40/YVTN_repeat-like_dom_sf"/>
</dbReference>
<dbReference type="RefSeq" id="WP_379042169.1">
    <property type="nucleotide sequence ID" value="NZ_JBHSKW010000020.1"/>
</dbReference>
<evidence type="ECO:0000313" key="3">
    <source>
        <dbReference type="Proteomes" id="UP001597546"/>
    </source>
</evidence>